<sequence length="495" mass="54447">MSSCGAPAAEGGEALMQKRQKYDKSKNCVRCKDNIGNIVVRHAVYCKNCFSPMIAAKFRRGVEPYVNEAPKGRRRLKASGNILVGLSGGVGSTVILDLVNQSYFAPRTDTPGGKEHPRFNERIWQKGFVCYVDISAVFPNMRDRTNEVRNAAKTYDALEFILVRLENAFDDSWWTSVGGKPSNSELFVDFADQDLLITAISDSNTDPVAALRTFISALPTQTAISQAIPTLVRVLLLYTARHLGVSHVLLGTSLTSLSISLISSISQGGGFTVREESDEQWMAPGSTTPIRIIKPLQDVGMKECSAWAWWHGLPVVQKEKLPGTGQDIAALTKDFIVGLEKDYPSTVSTIAKTCAKLAPKHGSVRRCLLCERPIQEGIDDWLTRTSIRSLSIGNTTPRFSTARLTPSLCYSCHTTLTSKSSRGATKSTSSFVRLPVWLSAGLQSAEYSMFQIPDERDQPAEKTSAKDTEVWQTRKIGQQEMKHAIGDFLIEDSGQ</sequence>
<evidence type="ECO:0000313" key="5">
    <source>
        <dbReference type="Proteomes" id="UP000054007"/>
    </source>
</evidence>
<dbReference type="Pfam" id="PF10288">
    <property type="entry name" value="CTU2"/>
    <property type="match status" value="1"/>
</dbReference>
<keyword evidence="1 3" id="KW-0963">Cytoplasm</keyword>
<dbReference type="CDD" id="cd01986">
    <property type="entry name" value="AANH-like"/>
    <property type="match status" value="1"/>
</dbReference>
<dbReference type="GO" id="GO:0002143">
    <property type="term" value="P:tRNA wobble position uridine thiolation"/>
    <property type="evidence" value="ECO:0007669"/>
    <property type="project" value="TreeGrafter"/>
</dbReference>
<dbReference type="OrthoDB" id="25129at2759"/>
<comment type="pathway">
    <text evidence="3">tRNA modification; 5-methoxycarbonylmethyl-2-thiouridine-tRNA biosynthesis.</text>
</comment>
<dbReference type="HAMAP" id="MF_03054">
    <property type="entry name" value="CTU2"/>
    <property type="match status" value="1"/>
</dbReference>
<dbReference type="GO" id="GO:0005829">
    <property type="term" value="C:cytosol"/>
    <property type="evidence" value="ECO:0007669"/>
    <property type="project" value="TreeGrafter"/>
</dbReference>
<dbReference type="UniPathway" id="UPA00988"/>
<dbReference type="GO" id="GO:0032447">
    <property type="term" value="P:protein urmylation"/>
    <property type="evidence" value="ECO:0007669"/>
    <property type="project" value="UniProtKB-UniRule"/>
</dbReference>
<accession>A0A0D7BM21</accession>
<evidence type="ECO:0000256" key="2">
    <source>
        <dbReference type="ARBA" id="ARBA00022694"/>
    </source>
</evidence>
<dbReference type="Proteomes" id="UP000054007">
    <property type="component" value="Unassembled WGS sequence"/>
</dbReference>
<dbReference type="GO" id="GO:0016783">
    <property type="term" value="F:sulfurtransferase activity"/>
    <property type="evidence" value="ECO:0007669"/>
    <property type="project" value="TreeGrafter"/>
</dbReference>
<dbReference type="PANTHER" id="PTHR20882:SF14">
    <property type="entry name" value="CYTOPLASMIC TRNA 2-THIOLATION PROTEIN 2"/>
    <property type="match status" value="1"/>
</dbReference>
<reference evidence="4 5" key="1">
    <citation type="journal article" date="2015" name="Fungal Genet. Biol.">
        <title>Evolution of novel wood decay mechanisms in Agaricales revealed by the genome sequences of Fistulina hepatica and Cylindrobasidium torrendii.</title>
        <authorList>
            <person name="Floudas D."/>
            <person name="Held B.W."/>
            <person name="Riley R."/>
            <person name="Nagy L.G."/>
            <person name="Koehler G."/>
            <person name="Ransdell A.S."/>
            <person name="Younus H."/>
            <person name="Chow J."/>
            <person name="Chiniquy J."/>
            <person name="Lipzen A."/>
            <person name="Tritt A."/>
            <person name="Sun H."/>
            <person name="Haridas S."/>
            <person name="LaButti K."/>
            <person name="Ohm R.A."/>
            <person name="Kues U."/>
            <person name="Blanchette R.A."/>
            <person name="Grigoriev I.V."/>
            <person name="Minto R.E."/>
            <person name="Hibbett D.S."/>
        </authorList>
    </citation>
    <scope>NUCLEOTIDE SEQUENCE [LARGE SCALE GENOMIC DNA]</scope>
    <source>
        <strain evidence="4 5">FP15055 ss-10</strain>
    </source>
</reference>
<gene>
    <name evidence="3" type="primary">NCS2</name>
    <name evidence="3" type="synonym">CTU2</name>
    <name evidence="4" type="ORF">CYLTODRAFT_345669</name>
</gene>
<dbReference type="AlphaFoldDB" id="A0A0D7BM21"/>
<dbReference type="GO" id="GO:0016779">
    <property type="term" value="F:nucleotidyltransferase activity"/>
    <property type="evidence" value="ECO:0007669"/>
    <property type="project" value="UniProtKB-UniRule"/>
</dbReference>
<keyword evidence="5" id="KW-1185">Reference proteome</keyword>
<evidence type="ECO:0000256" key="3">
    <source>
        <dbReference type="HAMAP-Rule" id="MF_03054"/>
    </source>
</evidence>
<comment type="function">
    <text evidence="3">Plays a central role in 2-thiolation of mcm(5)S(2)U at tRNA wobble positions of tRNA(Lys), tRNA(Glu) and tRNA(Gln). May act by forming a heterodimer with NCS6 that ligates sulfur from thiocarboxylated URM1 onto the uridine of tRNAs at wobble position. Prior mcm(5) tRNA modification by the elongator complex is required for 2-thiolation. May also be involved in protein urmylation.</text>
</comment>
<name>A0A0D7BM21_9AGAR</name>
<proteinExistence type="inferred from homology"/>
<evidence type="ECO:0000313" key="4">
    <source>
        <dbReference type="EMBL" id="KIY71517.1"/>
    </source>
</evidence>
<dbReference type="GO" id="GO:0000049">
    <property type="term" value="F:tRNA binding"/>
    <property type="evidence" value="ECO:0007669"/>
    <property type="project" value="InterPro"/>
</dbReference>
<dbReference type="EMBL" id="KN880453">
    <property type="protein sequence ID" value="KIY71517.1"/>
    <property type="molecule type" value="Genomic_DNA"/>
</dbReference>
<dbReference type="Gene3D" id="3.40.50.620">
    <property type="entry name" value="HUPs"/>
    <property type="match status" value="1"/>
</dbReference>
<protein>
    <recommendedName>
        <fullName evidence="3">Cytoplasmic tRNA 2-thiolation protein 2</fullName>
    </recommendedName>
</protein>
<dbReference type="SUPFAM" id="SSF52402">
    <property type="entry name" value="Adenine nucleotide alpha hydrolases-like"/>
    <property type="match status" value="1"/>
</dbReference>
<comment type="subcellular location">
    <subcellularLocation>
        <location evidence="3">Cytoplasm</location>
    </subcellularLocation>
</comment>
<dbReference type="InterPro" id="IPR014729">
    <property type="entry name" value="Rossmann-like_a/b/a_fold"/>
</dbReference>
<evidence type="ECO:0000256" key="1">
    <source>
        <dbReference type="ARBA" id="ARBA00022490"/>
    </source>
</evidence>
<dbReference type="STRING" id="1314674.A0A0D7BM21"/>
<organism evidence="4 5">
    <name type="scientific">Cylindrobasidium torrendii FP15055 ss-10</name>
    <dbReference type="NCBI Taxonomy" id="1314674"/>
    <lineage>
        <taxon>Eukaryota</taxon>
        <taxon>Fungi</taxon>
        <taxon>Dikarya</taxon>
        <taxon>Basidiomycota</taxon>
        <taxon>Agaricomycotina</taxon>
        <taxon>Agaricomycetes</taxon>
        <taxon>Agaricomycetidae</taxon>
        <taxon>Agaricales</taxon>
        <taxon>Marasmiineae</taxon>
        <taxon>Physalacriaceae</taxon>
        <taxon>Cylindrobasidium</taxon>
    </lineage>
</organism>
<dbReference type="InterPro" id="IPR019407">
    <property type="entry name" value="CTU2"/>
</dbReference>
<comment type="similarity">
    <text evidence="3">Belongs to the CTU2/NCS2 family.</text>
</comment>
<dbReference type="PANTHER" id="PTHR20882">
    <property type="entry name" value="CYTOPLASMIC TRNA 2-THIOLATION PROTEIN 2"/>
    <property type="match status" value="1"/>
</dbReference>
<keyword evidence="2 3" id="KW-0819">tRNA processing</keyword>